<comment type="subcellular location">
    <subcellularLocation>
        <location evidence="1 9">Cell membrane</location>
        <topology evidence="1 9">Multi-pass membrane protein</topology>
    </subcellularLocation>
</comment>
<accession>A0A7G9WD88</accession>
<evidence type="ECO:0000256" key="3">
    <source>
        <dbReference type="ARBA" id="ARBA00022448"/>
    </source>
</evidence>
<dbReference type="GO" id="GO:0006865">
    <property type="term" value="P:amino acid transport"/>
    <property type="evidence" value="ECO:0007669"/>
    <property type="project" value="UniProtKB-KW"/>
</dbReference>
<evidence type="ECO:0000313" key="12">
    <source>
        <dbReference type="Proteomes" id="UP000516160"/>
    </source>
</evidence>
<dbReference type="AlphaFoldDB" id="A0A7G9WD88"/>
<comment type="similarity">
    <text evidence="2">Belongs to the binding-protein-dependent transport system permease family. HisMQ subfamily.</text>
</comment>
<keyword evidence="8 9" id="KW-0472">Membrane</keyword>
<dbReference type="InterPro" id="IPR035906">
    <property type="entry name" value="MetI-like_sf"/>
</dbReference>
<keyword evidence="12" id="KW-1185">Reference proteome</keyword>
<feature type="transmembrane region" description="Helical" evidence="9">
    <location>
        <begin position="175"/>
        <end position="194"/>
    </location>
</feature>
<dbReference type="SUPFAM" id="SSF161098">
    <property type="entry name" value="MetI-like"/>
    <property type="match status" value="1"/>
</dbReference>
<protein>
    <submittedName>
        <fullName evidence="11">Amino acid ABC transporter permease</fullName>
    </submittedName>
</protein>
<dbReference type="EMBL" id="CP058559">
    <property type="protein sequence ID" value="QNO16650.1"/>
    <property type="molecule type" value="Genomic_DNA"/>
</dbReference>
<evidence type="ECO:0000256" key="6">
    <source>
        <dbReference type="ARBA" id="ARBA00022970"/>
    </source>
</evidence>
<feature type="domain" description="ABC transmembrane type-1" evidence="10">
    <location>
        <begin position="6"/>
        <end position="194"/>
    </location>
</feature>
<evidence type="ECO:0000256" key="4">
    <source>
        <dbReference type="ARBA" id="ARBA00022475"/>
    </source>
</evidence>
<dbReference type="Proteomes" id="UP000516160">
    <property type="component" value="Chromosome"/>
</dbReference>
<evidence type="ECO:0000313" key="11">
    <source>
        <dbReference type="EMBL" id="QNO16650.1"/>
    </source>
</evidence>
<evidence type="ECO:0000256" key="5">
    <source>
        <dbReference type="ARBA" id="ARBA00022692"/>
    </source>
</evidence>
<dbReference type="InterPro" id="IPR000515">
    <property type="entry name" value="MetI-like"/>
</dbReference>
<evidence type="ECO:0000256" key="9">
    <source>
        <dbReference type="RuleBase" id="RU363032"/>
    </source>
</evidence>
<evidence type="ECO:0000256" key="2">
    <source>
        <dbReference type="ARBA" id="ARBA00010072"/>
    </source>
</evidence>
<gene>
    <name evidence="11" type="ORF">HYG86_08525</name>
</gene>
<sequence>MFNSAIVLTLRITLMGILFGTVIGLIMGLFRVSRILPLQYIARIYISIIRGTPLLLQILTIYMVIGSLPFINLDRIMSASIALAIHNGAYIAEIFRGAIISIANGQMEASRSLGMSHSQSMRRIILPQALKRAIPPLGNQFSIALKDSSLASVIGVREIIQTSRTFVASTFNYEIFFIAGLYYWIITTIISLIVDKVEKKLSVGER</sequence>
<evidence type="ECO:0000259" key="10">
    <source>
        <dbReference type="PROSITE" id="PS50928"/>
    </source>
</evidence>
<keyword evidence="5 9" id="KW-0812">Transmembrane</keyword>
<evidence type="ECO:0000256" key="1">
    <source>
        <dbReference type="ARBA" id="ARBA00004651"/>
    </source>
</evidence>
<dbReference type="InterPro" id="IPR043429">
    <property type="entry name" value="ArtM/GltK/GlnP/TcyL/YhdX-like"/>
</dbReference>
<dbReference type="PANTHER" id="PTHR30614:SF20">
    <property type="entry name" value="GLUTAMINE TRANSPORT SYSTEM PERMEASE PROTEIN GLNP"/>
    <property type="match status" value="1"/>
</dbReference>
<dbReference type="InterPro" id="IPR010065">
    <property type="entry name" value="AA_ABC_transptr_permease_3TM"/>
</dbReference>
<name>A0A7G9WD88_ALKCA</name>
<dbReference type="Gene3D" id="1.10.3720.10">
    <property type="entry name" value="MetI-like"/>
    <property type="match status" value="1"/>
</dbReference>
<dbReference type="GO" id="GO:0022857">
    <property type="term" value="F:transmembrane transporter activity"/>
    <property type="evidence" value="ECO:0007669"/>
    <property type="project" value="InterPro"/>
</dbReference>
<evidence type="ECO:0000256" key="7">
    <source>
        <dbReference type="ARBA" id="ARBA00022989"/>
    </source>
</evidence>
<keyword evidence="4" id="KW-1003">Cell membrane</keyword>
<dbReference type="CDD" id="cd06261">
    <property type="entry name" value="TM_PBP2"/>
    <property type="match status" value="1"/>
</dbReference>
<reference evidence="11 12" key="1">
    <citation type="submission" date="2020-07" db="EMBL/GenBank/DDBJ databases">
        <title>Alkalicella. sp. LB2 genome.</title>
        <authorList>
            <person name="Postec A."/>
            <person name="Quemeneur M."/>
        </authorList>
    </citation>
    <scope>NUCLEOTIDE SEQUENCE [LARGE SCALE GENOMIC DNA]</scope>
    <source>
        <strain evidence="11 12">LB2</strain>
    </source>
</reference>
<organism evidence="11 12">
    <name type="scientific">Alkalicella caledoniensis</name>
    <dbReference type="NCBI Taxonomy" id="2731377"/>
    <lineage>
        <taxon>Bacteria</taxon>
        <taxon>Bacillati</taxon>
        <taxon>Bacillota</taxon>
        <taxon>Clostridia</taxon>
        <taxon>Eubacteriales</taxon>
        <taxon>Proteinivoracaceae</taxon>
        <taxon>Alkalicella</taxon>
    </lineage>
</organism>
<keyword evidence="3 9" id="KW-0813">Transport</keyword>
<dbReference type="KEGG" id="acae:HYG86_08525"/>
<keyword evidence="7 9" id="KW-1133">Transmembrane helix</keyword>
<keyword evidence="6" id="KW-0029">Amino-acid transport</keyword>
<dbReference type="PROSITE" id="PS50928">
    <property type="entry name" value="ABC_TM1"/>
    <property type="match status" value="1"/>
</dbReference>
<dbReference type="PANTHER" id="PTHR30614">
    <property type="entry name" value="MEMBRANE COMPONENT OF AMINO ACID ABC TRANSPORTER"/>
    <property type="match status" value="1"/>
</dbReference>
<dbReference type="Pfam" id="PF00528">
    <property type="entry name" value="BPD_transp_1"/>
    <property type="match status" value="1"/>
</dbReference>
<proteinExistence type="inferred from homology"/>
<feature type="transmembrane region" description="Helical" evidence="9">
    <location>
        <begin position="44"/>
        <end position="65"/>
    </location>
</feature>
<feature type="transmembrane region" description="Helical" evidence="9">
    <location>
        <begin position="12"/>
        <end position="32"/>
    </location>
</feature>
<dbReference type="GO" id="GO:0043190">
    <property type="term" value="C:ATP-binding cassette (ABC) transporter complex"/>
    <property type="evidence" value="ECO:0007669"/>
    <property type="project" value="InterPro"/>
</dbReference>
<dbReference type="NCBIfam" id="TIGR01726">
    <property type="entry name" value="HEQRo_perm_3TM"/>
    <property type="match status" value="1"/>
</dbReference>
<evidence type="ECO:0000256" key="8">
    <source>
        <dbReference type="ARBA" id="ARBA00023136"/>
    </source>
</evidence>